<evidence type="ECO:0000313" key="2">
    <source>
        <dbReference type="EMBL" id="CAB4939844.1"/>
    </source>
</evidence>
<feature type="region of interest" description="Disordered" evidence="1">
    <location>
        <begin position="35"/>
        <end position="65"/>
    </location>
</feature>
<dbReference type="AlphaFoldDB" id="A0A6J7JB63"/>
<name>A0A6J7JB63_9ZZZZ</name>
<evidence type="ECO:0000256" key="1">
    <source>
        <dbReference type="SAM" id="MobiDB-lite"/>
    </source>
</evidence>
<dbReference type="EMBL" id="CAFBMH010000219">
    <property type="protein sequence ID" value="CAB4939844.1"/>
    <property type="molecule type" value="Genomic_DNA"/>
</dbReference>
<proteinExistence type="predicted"/>
<reference evidence="2" key="1">
    <citation type="submission" date="2020-05" db="EMBL/GenBank/DDBJ databases">
        <authorList>
            <person name="Chiriac C."/>
            <person name="Salcher M."/>
            <person name="Ghai R."/>
            <person name="Kavagutti S V."/>
        </authorList>
    </citation>
    <scope>NUCLEOTIDE SEQUENCE</scope>
</reference>
<organism evidence="2">
    <name type="scientific">freshwater metagenome</name>
    <dbReference type="NCBI Taxonomy" id="449393"/>
    <lineage>
        <taxon>unclassified sequences</taxon>
        <taxon>metagenomes</taxon>
        <taxon>ecological metagenomes</taxon>
    </lineage>
</organism>
<protein>
    <submittedName>
        <fullName evidence="2">Unannotated protein</fullName>
    </submittedName>
</protein>
<gene>
    <name evidence="2" type="ORF">UFOPK3543_03186</name>
</gene>
<accession>A0A6J7JB63</accession>
<feature type="compositionally biased region" description="Basic and acidic residues" evidence="1">
    <location>
        <begin position="45"/>
        <end position="54"/>
    </location>
</feature>
<sequence>MKAEHAEEAARRRRGRWLDEEHLGGERHLEIGITNRRQRVGHGGAAREDDRVGGHETAGGSLRVRQQAPQRRGFLVIHGREDLDAVVLGELAEEVGGVVGFHELDDRRGASDIERFDDDDLLVLG</sequence>